<name>V7PGC9_PLAYE</name>
<protein>
    <submittedName>
        <fullName evidence="3">Uncharacterized protein</fullName>
    </submittedName>
</protein>
<dbReference type="AlphaFoldDB" id="V7PGC9"/>
<dbReference type="InterPro" id="IPR006477">
    <property type="entry name" value="Yir_bir_cir"/>
</dbReference>
<dbReference type="Proteomes" id="UP000018538">
    <property type="component" value="Unassembled WGS sequence"/>
</dbReference>
<sequence length="343" mass="39475">MRCILNLLQISLNLYNKITMNIINNHDFNIYEINMTYLTYSSKINFQYCGQFENIWKFFPDDLDESGNYKFTSILFKKYCSNNNCNSDISKIDAGCLWLFNKYYGSLTNFSSIAHNNINIVLNQKLNAKFSNLNDFYSSHMQNVNEYKQPIDDVNDYSSYNDLINKKKELMNISNENMSKLYDLFKILCNMVNNADKKDDGETCLKYANNFVNKHNELKNNSNNIKDDSYNKILSILSDSYTSFKNSYYNSNIRNKLPSLITKETTTHVSTIPKETQDLSSEIPAPSSEIEISDSDSGSPSSSILNRLISIPFIFFVALILLGIAYKVNNNSIKKIYSALSNL</sequence>
<keyword evidence="2" id="KW-0472">Membrane</keyword>
<keyword evidence="2" id="KW-1133">Transmembrane helix</keyword>
<keyword evidence="2" id="KW-0812">Transmembrane</keyword>
<feature type="region of interest" description="Disordered" evidence="1">
    <location>
        <begin position="273"/>
        <end position="297"/>
    </location>
</feature>
<gene>
    <name evidence="3" type="ORF">YYC_04303</name>
</gene>
<evidence type="ECO:0000313" key="4">
    <source>
        <dbReference type="Proteomes" id="UP000018538"/>
    </source>
</evidence>
<accession>V7PGC9</accession>
<keyword evidence="4" id="KW-1185">Reference proteome</keyword>
<organism evidence="3 4">
    <name type="scientific">Plasmodium yoelii 17X</name>
    <dbReference type="NCBI Taxonomy" id="1323249"/>
    <lineage>
        <taxon>Eukaryota</taxon>
        <taxon>Sar</taxon>
        <taxon>Alveolata</taxon>
        <taxon>Apicomplexa</taxon>
        <taxon>Aconoidasida</taxon>
        <taxon>Haemosporida</taxon>
        <taxon>Plasmodiidae</taxon>
        <taxon>Plasmodium</taxon>
        <taxon>Plasmodium (Vinckeia)</taxon>
    </lineage>
</organism>
<reference evidence="3 4" key="1">
    <citation type="submission" date="2013-11" db="EMBL/GenBank/DDBJ databases">
        <title>The Genome Sequence of Plasmodium yoelii 17X.</title>
        <authorList>
            <consortium name="The Broad Institute Genomics Platform"/>
            <consortium name="The Broad Institute Genome Sequencing Center for Infectious Disease"/>
            <person name="Neafsey D."/>
            <person name="Adams J."/>
            <person name="Walker B."/>
            <person name="Young S.K."/>
            <person name="Zeng Q."/>
            <person name="Gargeya S."/>
            <person name="Fitzgerald M."/>
            <person name="Haas B."/>
            <person name="Abouelleil A."/>
            <person name="Alvarado L."/>
            <person name="Chapman S.B."/>
            <person name="Gainer-Dewar J."/>
            <person name="Goldberg J."/>
            <person name="Griggs A."/>
            <person name="Gujja S."/>
            <person name="Hansen M."/>
            <person name="Howarth C."/>
            <person name="Imamovic A."/>
            <person name="Ireland A."/>
            <person name="Larimer J."/>
            <person name="McCowan C."/>
            <person name="Murphy C."/>
            <person name="Pearson M."/>
            <person name="Poon T.W."/>
            <person name="Priest M."/>
            <person name="Roberts A."/>
            <person name="Saif S."/>
            <person name="Shea T."/>
            <person name="Sykes S."/>
            <person name="Wortman J."/>
            <person name="Nusbaum C."/>
            <person name="Birren B."/>
        </authorList>
    </citation>
    <scope>NUCLEOTIDE SEQUENCE [LARGE SCALE GENOMIC DNA]</scope>
    <source>
        <strain evidence="3 4">17X</strain>
    </source>
</reference>
<feature type="transmembrane region" description="Helical" evidence="2">
    <location>
        <begin position="304"/>
        <end position="326"/>
    </location>
</feature>
<feature type="compositionally biased region" description="Low complexity" evidence="1">
    <location>
        <begin position="280"/>
        <end position="297"/>
    </location>
</feature>
<dbReference type="NCBIfam" id="TIGR01590">
    <property type="entry name" value="yir-bir-cir_Pla"/>
    <property type="match status" value="1"/>
</dbReference>
<dbReference type="Pfam" id="PF06022">
    <property type="entry name" value="Cir_Bir_Yir"/>
    <property type="match status" value="1"/>
</dbReference>
<evidence type="ECO:0000256" key="1">
    <source>
        <dbReference type="SAM" id="MobiDB-lite"/>
    </source>
</evidence>
<evidence type="ECO:0000313" key="3">
    <source>
        <dbReference type="EMBL" id="ETB57403.1"/>
    </source>
</evidence>
<proteinExistence type="predicted"/>
<dbReference type="EMBL" id="KI635795">
    <property type="protein sequence ID" value="ETB57403.1"/>
    <property type="molecule type" value="Genomic_DNA"/>
</dbReference>
<evidence type="ECO:0000256" key="2">
    <source>
        <dbReference type="SAM" id="Phobius"/>
    </source>
</evidence>